<dbReference type="SMART" id="SM00100">
    <property type="entry name" value="cNMP"/>
    <property type="match status" value="1"/>
</dbReference>
<accession>A0A429ZTE1</accession>
<dbReference type="InterPro" id="IPR000595">
    <property type="entry name" value="cNMP-bd_dom"/>
</dbReference>
<dbReference type="Gene3D" id="2.60.120.10">
    <property type="entry name" value="Jelly Rolls"/>
    <property type="match status" value="1"/>
</dbReference>
<dbReference type="Pfam" id="PF00027">
    <property type="entry name" value="cNMP_binding"/>
    <property type="match status" value="1"/>
</dbReference>
<evidence type="ECO:0000259" key="1">
    <source>
        <dbReference type="PROSITE" id="PS50042"/>
    </source>
</evidence>
<dbReference type="InterPro" id="IPR014710">
    <property type="entry name" value="RmlC-like_jellyroll"/>
</dbReference>
<dbReference type="Proteomes" id="UP000287239">
    <property type="component" value="Unassembled WGS sequence"/>
</dbReference>
<protein>
    <recommendedName>
        <fullName evidence="1">Cyclic nucleotide-binding domain-containing protein</fullName>
    </recommendedName>
</protein>
<dbReference type="PROSITE" id="PS50042">
    <property type="entry name" value="CNMP_BINDING_3"/>
    <property type="match status" value="1"/>
</dbReference>
<dbReference type="SUPFAM" id="SSF51206">
    <property type="entry name" value="cAMP-binding domain-like"/>
    <property type="match status" value="1"/>
</dbReference>
<dbReference type="CDD" id="cd00038">
    <property type="entry name" value="CAP_ED"/>
    <property type="match status" value="1"/>
</dbReference>
<dbReference type="NCBIfam" id="NF007707">
    <property type="entry name" value="PRK10402.1"/>
    <property type="match status" value="1"/>
</dbReference>
<organism evidence="2 3">
    <name type="scientific">Vagococcus salmoninarum</name>
    <dbReference type="NCBI Taxonomy" id="2739"/>
    <lineage>
        <taxon>Bacteria</taxon>
        <taxon>Bacillati</taxon>
        <taxon>Bacillota</taxon>
        <taxon>Bacilli</taxon>
        <taxon>Lactobacillales</taxon>
        <taxon>Enterococcaceae</taxon>
        <taxon>Vagococcus</taxon>
    </lineage>
</organism>
<dbReference type="OrthoDB" id="581021at2"/>
<evidence type="ECO:0000313" key="2">
    <source>
        <dbReference type="EMBL" id="RST97005.1"/>
    </source>
</evidence>
<feature type="domain" description="Cyclic nucleotide-binding" evidence="1">
    <location>
        <begin position="7"/>
        <end position="101"/>
    </location>
</feature>
<reference evidence="2 3" key="1">
    <citation type="submission" date="2017-05" db="EMBL/GenBank/DDBJ databases">
        <title>Vagococcus spp. assemblies.</title>
        <authorList>
            <person name="Gulvik C.A."/>
        </authorList>
    </citation>
    <scope>NUCLEOTIDE SEQUENCE [LARGE SCALE GENOMIC DNA]</scope>
    <source>
        <strain evidence="2 3">NCFB 2777</strain>
    </source>
</reference>
<dbReference type="InterPro" id="IPR036390">
    <property type="entry name" value="WH_DNA-bd_sf"/>
</dbReference>
<dbReference type="EMBL" id="NGJU01000004">
    <property type="protein sequence ID" value="RST97005.1"/>
    <property type="molecule type" value="Genomic_DNA"/>
</dbReference>
<keyword evidence="3" id="KW-1185">Reference proteome</keyword>
<dbReference type="InterPro" id="IPR018490">
    <property type="entry name" value="cNMP-bd_dom_sf"/>
</dbReference>
<dbReference type="SUPFAM" id="SSF46785">
    <property type="entry name" value="Winged helix' DNA-binding domain"/>
    <property type="match status" value="1"/>
</dbReference>
<evidence type="ECO:0000313" key="3">
    <source>
        <dbReference type="Proteomes" id="UP000287239"/>
    </source>
</evidence>
<sequence length="215" mass="24593">MEKHLLAITLLEEQFGRSLQDIGEIKTYQVGERLIKFNQGTDKLFFLLAGKAKIYLLHEDGKQSLIQFLSTGELVGELSLLGIEERTKDVIAQTNCTCLVVPVAIAKAQLLTSNSFLLGLNQYLGKKLLLRTERLTESLNYPLINRLGAFVLFAENQGLYREKHTEVAEYLNVSYRHLLHTFQELRQQELIVKEGTFYRILNKKKLEDIAKAIHS</sequence>
<name>A0A429ZTE1_9ENTE</name>
<proteinExistence type="predicted"/>
<gene>
    <name evidence="2" type="ORF">CBF35_03510</name>
</gene>
<comment type="caution">
    <text evidence="2">The sequence shown here is derived from an EMBL/GenBank/DDBJ whole genome shotgun (WGS) entry which is preliminary data.</text>
</comment>
<dbReference type="AlphaFoldDB" id="A0A429ZTE1"/>